<keyword evidence="2" id="KW-0378">Hydrolase</keyword>
<keyword evidence="6" id="KW-1185">Reference proteome</keyword>
<dbReference type="InterPro" id="IPR036691">
    <property type="entry name" value="Endo/exonu/phosph_ase_sf"/>
</dbReference>
<dbReference type="SUPFAM" id="SSF56219">
    <property type="entry name" value="DNase I-like"/>
    <property type="match status" value="1"/>
</dbReference>
<dbReference type="SMART" id="SM00128">
    <property type="entry name" value="IPPc"/>
    <property type="match status" value="1"/>
</dbReference>
<evidence type="ECO:0000256" key="2">
    <source>
        <dbReference type="ARBA" id="ARBA00022801"/>
    </source>
</evidence>
<evidence type="ECO:0000256" key="1">
    <source>
        <dbReference type="ARBA" id="ARBA00010768"/>
    </source>
</evidence>
<evidence type="ECO:0000256" key="3">
    <source>
        <dbReference type="SAM" id="MobiDB-lite"/>
    </source>
</evidence>
<dbReference type="InterPro" id="IPR045849">
    <property type="entry name" value="IP5P_plant"/>
</dbReference>
<dbReference type="FunFam" id="3.60.10.10:FF:000038">
    <property type="entry name" value="type IV inositol polyphosphate 5-phosphatase 3"/>
    <property type="match status" value="1"/>
</dbReference>
<feature type="domain" description="Inositol polyphosphate-related phosphatase" evidence="4">
    <location>
        <begin position="261"/>
        <end position="567"/>
    </location>
</feature>
<evidence type="ECO:0000313" key="6">
    <source>
        <dbReference type="Proteomes" id="UP000663760"/>
    </source>
</evidence>
<dbReference type="Pfam" id="PF22669">
    <property type="entry name" value="Exo_endo_phos2"/>
    <property type="match status" value="2"/>
</dbReference>
<dbReference type="EMBL" id="LR746269">
    <property type="protein sequence ID" value="CAA7397219.1"/>
    <property type="molecule type" value="Genomic_DNA"/>
</dbReference>
<organism evidence="5 6">
    <name type="scientific">Spirodela intermedia</name>
    <name type="common">Intermediate duckweed</name>
    <dbReference type="NCBI Taxonomy" id="51605"/>
    <lineage>
        <taxon>Eukaryota</taxon>
        <taxon>Viridiplantae</taxon>
        <taxon>Streptophyta</taxon>
        <taxon>Embryophyta</taxon>
        <taxon>Tracheophyta</taxon>
        <taxon>Spermatophyta</taxon>
        <taxon>Magnoliopsida</taxon>
        <taxon>Liliopsida</taxon>
        <taxon>Araceae</taxon>
        <taxon>Lemnoideae</taxon>
        <taxon>Spirodela</taxon>
    </lineage>
</organism>
<accession>A0A7I8KHD2</accession>
<dbReference type="InterPro" id="IPR000300">
    <property type="entry name" value="IPPc"/>
</dbReference>
<dbReference type="PANTHER" id="PTHR45666">
    <property type="entry name" value="TYPE IV INOSITOL POLYPHOSPHATE 5-PHOSPHATASE 9"/>
    <property type="match status" value="1"/>
</dbReference>
<protein>
    <recommendedName>
        <fullName evidence="4">Inositol polyphosphate-related phosphatase domain-containing protein</fullName>
    </recommendedName>
</protein>
<dbReference type="Gene3D" id="3.60.10.10">
    <property type="entry name" value="Endonuclease/exonuclease/phosphatase"/>
    <property type="match status" value="2"/>
</dbReference>
<proteinExistence type="inferred from homology"/>
<evidence type="ECO:0000313" key="5">
    <source>
        <dbReference type="EMBL" id="CAA7397219.1"/>
    </source>
</evidence>
<feature type="region of interest" description="Disordered" evidence="3">
    <location>
        <begin position="32"/>
        <end position="60"/>
    </location>
</feature>
<sequence length="588" mass="67233">MKHRPRKHGELFWNKIFLRKWLNYSTRDSDFSADESDTESQLHDEENVSDNAPKLQRRNSETRRVQYIRTKELRICVGTWNVGGKLPPDDIDINEWLNKEDPADVYVLGFQEVVPLNAGNIFGIEDDRSIPIWESAIRQTLNSTPSVVEKVKCYSDPPSPSRFQASNDMPSVADEMYPGIDSESNDEEVHLLVGQSYNFQGNAIPSIALQDASYSHHGDVGASTVPDKEIDFSPRRVNRLSSFSTVENEVNAEAYVVRQRSMVRTLSNSERIGLSWPEKPLDLVSQCVSGSMDSFKSVGSLRSWHSFKSAHAGSDIGSSLGQRLDSVMSKRKRSRFVRIISKQMVGLYMSVWVRRSLRRHVQNLKVSTVGVGIMGYIGNKGSISVSMSIYQTLFCFICSHLTSGEKAGDEVRRNSDVQEIYRRTLFHSDRSTNLPRTIHDHERIIWLGDLNYRINLSYNKTRELVSKREWFKLAQMDQLKQELKEGRSFDGWSEGVLDFPPTYKYELNSDKYFGEDPKMGRRTPAWCDRILSFGRGLRLLSYSRVELKLSDHRPVRAIYAAEVEVFCYRKLQTALTFTDAEIEGSGIV</sequence>
<dbReference type="OrthoDB" id="62798at2759"/>
<comment type="similarity">
    <text evidence="1">Belongs to the inositol polyphosphate 5-phosphatase family.</text>
</comment>
<dbReference type="GO" id="GO:0004439">
    <property type="term" value="F:phosphatidylinositol-4,5-bisphosphate 5-phosphatase activity"/>
    <property type="evidence" value="ECO:0007669"/>
    <property type="project" value="TreeGrafter"/>
</dbReference>
<reference evidence="5" key="1">
    <citation type="submission" date="2020-02" db="EMBL/GenBank/DDBJ databases">
        <authorList>
            <person name="Scholz U."/>
            <person name="Mascher M."/>
            <person name="Fiebig A."/>
        </authorList>
    </citation>
    <scope>NUCLEOTIDE SEQUENCE</scope>
</reference>
<dbReference type="GO" id="GO:0004445">
    <property type="term" value="F:inositol-polyphosphate 5-phosphatase activity"/>
    <property type="evidence" value="ECO:0007669"/>
    <property type="project" value="InterPro"/>
</dbReference>
<dbReference type="GO" id="GO:0046856">
    <property type="term" value="P:phosphatidylinositol dephosphorylation"/>
    <property type="evidence" value="ECO:0007669"/>
    <property type="project" value="InterPro"/>
</dbReference>
<dbReference type="PANTHER" id="PTHR45666:SF5">
    <property type="entry name" value="TYPE IV INOSITOL POLYPHOSPHATE 5-PHOSPHATASE 3"/>
    <property type="match status" value="1"/>
</dbReference>
<evidence type="ECO:0000259" key="4">
    <source>
        <dbReference type="SMART" id="SM00128"/>
    </source>
</evidence>
<name>A0A7I8KHD2_SPIIN</name>
<dbReference type="AlphaFoldDB" id="A0A7I8KHD2"/>
<dbReference type="GO" id="GO:0034485">
    <property type="term" value="F:phosphatidylinositol-3,4,5-trisphosphate 5-phosphatase activity"/>
    <property type="evidence" value="ECO:0007669"/>
    <property type="project" value="TreeGrafter"/>
</dbReference>
<gene>
    <name evidence="5" type="ORF">SI8410_06007884</name>
</gene>
<dbReference type="Proteomes" id="UP000663760">
    <property type="component" value="Chromosome 6"/>
</dbReference>